<gene>
    <name evidence="3" type="ORF">CHS0354_038571</name>
</gene>
<comment type="caution">
    <text evidence="3">The sequence shown here is derived from an EMBL/GenBank/DDBJ whole genome shotgun (WGS) entry which is preliminary data.</text>
</comment>
<feature type="transmembrane region" description="Helical" evidence="1">
    <location>
        <begin position="537"/>
        <end position="557"/>
    </location>
</feature>
<dbReference type="GO" id="GO:0008289">
    <property type="term" value="F:lipid binding"/>
    <property type="evidence" value="ECO:0007669"/>
    <property type="project" value="InterPro"/>
</dbReference>
<reference evidence="3" key="3">
    <citation type="submission" date="2023-05" db="EMBL/GenBank/DDBJ databases">
        <authorList>
            <person name="Smith C.H."/>
        </authorList>
    </citation>
    <scope>NUCLEOTIDE SEQUENCE</scope>
    <source>
        <strain evidence="3">CHS0354</strain>
        <tissue evidence="3">Mantle</tissue>
    </source>
</reference>
<dbReference type="InterPro" id="IPR017943">
    <property type="entry name" value="Bactericidal_perm-incr_a/b_dom"/>
</dbReference>
<accession>A0AAE0VIZ2</accession>
<evidence type="ECO:0000313" key="3">
    <source>
        <dbReference type="EMBL" id="KAK3578475.1"/>
    </source>
</evidence>
<keyword evidence="1" id="KW-0812">Transmembrane</keyword>
<reference evidence="3" key="2">
    <citation type="journal article" date="2021" name="Genome Biol. Evol.">
        <title>Developing a high-quality reference genome for a parasitic bivalve with doubly uniparental inheritance (Bivalvia: Unionida).</title>
        <authorList>
            <person name="Smith C.H."/>
        </authorList>
    </citation>
    <scope>NUCLEOTIDE SEQUENCE</scope>
    <source>
        <strain evidence="3">CHS0354</strain>
        <tissue evidence="3">Mantle</tissue>
    </source>
</reference>
<reference evidence="3" key="1">
    <citation type="journal article" date="2021" name="Genome Biol. Evol.">
        <title>A High-Quality Reference Genome for a Parasitic Bivalve with Doubly Uniparental Inheritance (Bivalvia: Unionida).</title>
        <authorList>
            <person name="Smith C.H."/>
        </authorList>
    </citation>
    <scope>NUCLEOTIDE SEQUENCE</scope>
    <source>
        <strain evidence="3">CHS0354</strain>
    </source>
</reference>
<dbReference type="EMBL" id="JAEAOA010002241">
    <property type="protein sequence ID" value="KAK3578475.1"/>
    <property type="molecule type" value="Genomic_DNA"/>
</dbReference>
<dbReference type="InterPro" id="IPR001124">
    <property type="entry name" value="Lipid-bd_serum_glycop_C"/>
</dbReference>
<name>A0AAE0VIZ2_9BIVA</name>
<protein>
    <recommendedName>
        <fullName evidence="2">Lipid-binding serum glycoprotein C-terminal domain-containing protein</fullName>
    </recommendedName>
</protein>
<dbReference type="Pfam" id="PF02886">
    <property type="entry name" value="LBP_BPI_CETP_C"/>
    <property type="match status" value="1"/>
</dbReference>
<dbReference type="Proteomes" id="UP001195483">
    <property type="component" value="Unassembled WGS sequence"/>
</dbReference>
<dbReference type="AlphaFoldDB" id="A0AAE0VIZ2"/>
<proteinExistence type="predicted"/>
<organism evidence="3 4">
    <name type="scientific">Potamilus streckersoni</name>
    <dbReference type="NCBI Taxonomy" id="2493646"/>
    <lineage>
        <taxon>Eukaryota</taxon>
        <taxon>Metazoa</taxon>
        <taxon>Spiralia</taxon>
        <taxon>Lophotrochozoa</taxon>
        <taxon>Mollusca</taxon>
        <taxon>Bivalvia</taxon>
        <taxon>Autobranchia</taxon>
        <taxon>Heteroconchia</taxon>
        <taxon>Palaeoheterodonta</taxon>
        <taxon>Unionida</taxon>
        <taxon>Unionoidea</taxon>
        <taxon>Unionidae</taxon>
        <taxon>Ambleminae</taxon>
        <taxon>Lampsilini</taxon>
        <taxon>Potamilus</taxon>
    </lineage>
</organism>
<evidence type="ECO:0000256" key="1">
    <source>
        <dbReference type="SAM" id="Phobius"/>
    </source>
</evidence>
<dbReference type="SUPFAM" id="SSF55394">
    <property type="entry name" value="Bactericidal permeability-increasing protein, BPI"/>
    <property type="match status" value="1"/>
</dbReference>
<dbReference type="Gene3D" id="3.15.20.10">
    <property type="entry name" value="Bactericidal permeability-increasing protein, domain 2"/>
    <property type="match status" value="1"/>
</dbReference>
<sequence>MEKRNEKRMCIAKIVLYIIILSFKSVLSKGIDGDIMYRISQTQLNELAPILYENPREYFVQGFVDVCQGDNQTIVTSPHLVEPEKDISVVLLDRTSVKVTITYKRDLNIRATYTVSRRSDTVKVNRSVECQIKNAVFSVVGNVGVYKTLRFREETLNGTVIGSESLKDLLTETCVRQLLSKVVFELVRHKISSIFQITYEYPDTQTDFRILREVKIHTSMYTVAQQVELPEFWDIKSIVMWQNNTIPRLPPSIPFPVNLPQVDDAKRFEIWLSEKGIHKIWGDIPQSFINYAGNKFQTVLDRYVEQRNGHRKLMAEDIFFLPKIAKLYPNSAIDVIPTNLIMWTTINNKSVSMFLNLSLDITATLASKEKNTTMNLFSIDLSLQFPVQLGVNNFKLNGKLLNLGGTLTIRDSAIGAIKNDLFSNILFVFPLSYGESYMNKLFGDPNKSGIEVYSVVRDEFDFQNLSIRLEEGYAVLEADVVPSQSHSETEGEYTWVGYYEKEDWKILLYDTTPINNSGIPAQHSTPSTIRHSSGGEVGRAFSLHWILLGIFIGVLVLKE</sequence>
<evidence type="ECO:0000313" key="4">
    <source>
        <dbReference type="Proteomes" id="UP001195483"/>
    </source>
</evidence>
<keyword evidence="1" id="KW-0472">Membrane</keyword>
<evidence type="ECO:0000259" key="2">
    <source>
        <dbReference type="Pfam" id="PF02886"/>
    </source>
</evidence>
<feature type="domain" description="Lipid-binding serum glycoprotein C-terminal" evidence="2">
    <location>
        <begin position="320"/>
        <end position="430"/>
    </location>
</feature>
<keyword evidence="4" id="KW-1185">Reference proteome</keyword>
<keyword evidence="1" id="KW-1133">Transmembrane helix</keyword>